<evidence type="ECO:0000313" key="2">
    <source>
        <dbReference type="EMBL" id="RWR81208.1"/>
    </source>
</evidence>
<organism evidence="2 3">
    <name type="scientific">Cinnamomum micranthum f. kanehirae</name>
    <dbReference type="NCBI Taxonomy" id="337451"/>
    <lineage>
        <taxon>Eukaryota</taxon>
        <taxon>Viridiplantae</taxon>
        <taxon>Streptophyta</taxon>
        <taxon>Embryophyta</taxon>
        <taxon>Tracheophyta</taxon>
        <taxon>Spermatophyta</taxon>
        <taxon>Magnoliopsida</taxon>
        <taxon>Magnoliidae</taxon>
        <taxon>Laurales</taxon>
        <taxon>Lauraceae</taxon>
        <taxon>Cinnamomum</taxon>
    </lineage>
</organism>
<dbReference type="InterPro" id="IPR053234">
    <property type="entry name" value="RPM1_Interactor"/>
</dbReference>
<keyword evidence="3" id="KW-1185">Reference proteome</keyword>
<dbReference type="Proteomes" id="UP000283530">
    <property type="component" value="Unassembled WGS sequence"/>
</dbReference>
<evidence type="ECO:0000256" key="1">
    <source>
        <dbReference type="SAM" id="MobiDB-lite"/>
    </source>
</evidence>
<name>A0A3S3NJY3_9MAGN</name>
<feature type="region of interest" description="Disordered" evidence="1">
    <location>
        <begin position="298"/>
        <end position="328"/>
    </location>
</feature>
<dbReference type="PANTHER" id="PTHR33443">
    <property type="entry name" value="ZGC:112980"/>
    <property type="match status" value="1"/>
</dbReference>
<gene>
    <name evidence="2" type="ORF">CKAN_00988100</name>
</gene>
<sequence length="507" mass="54962">MGTEPIIFEISSDEDEDWLSDLLDRVNEASDSFDDVVVVDEKVACAPAIQKHKFVPSNGMKGSGSDSDDDCLILDGDPDKSITAVDDTGNGTDDLLIVGEKGQLACRDYPHPRHLCAKFPFTTTPHDKHCDLCHCYVCDLRAPCIHWGTGVISTDHCHSTDKEEKWREQRKRLKQGNIAVPRSQEVPDTALSITLPHTTSVPALPLPGSLSMIGLSHPVQSLVSNSNQLPAFSTAFDTPNIISQRHNKCSRPSPVRNRSPLYINGVPQLIYGRQVINRERGGGSTVGLQHASHPKFKRIGSPGISLSPVNHSGYNSSNGPQTPVPTQPRFQNQQVMQSEDFASWQDLLAVAIDSSEPGPFHDYSLPYDNSSSTNTHVHAQLQVHDQSLPPLDANQGASQSVNPTAGATNSGLLENNFNWFNATSDSIGQHVSASDPVLLPSVQPSEPSTISQHHTASPGSWMYSVDHQPVPEILTEPALSELGFDLPEPTIDPAMILFELGLAANGV</sequence>
<evidence type="ECO:0000313" key="3">
    <source>
        <dbReference type="Proteomes" id="UP000283530"/>
    </source>
</evidence>
<dbReference type="AlphaFoldDB" id="A0A3S3NJY3"/>
<feature type="compositionally biased region" description="Polar residues" evidence="1">
    <location>
        <begin position="307"/>
        <end position="321"/>
    </location>
</feature>
<accession>A0A3S3NJY3</accession>
<dbReference type="EMBL" id="QPKB01000003">
    <property type="protein sequence ID" value="RWR81208.1"/>
    <property type="molecule type" value="Genomic_DNA"/>
</dbReference>
<dbReference type="PANTHER" id="PTHR33443:SF35">
    <property type="entry name" value="VQ DOMAIN-CONTAINING PROTEIN"/>
    <property type="match status" value="1"/>
</dbReference>
<reference evidence="2 3" key="1">
    <citation type="journal article" date="2019" name="Nat. Plants">
        <title>Stout camphor tree genome fills gaps in understanding of flowering plant genome evolution.</title>
        <authorList>
            <person name="Chaw S.M."/>
            <person name="Liu Y.C."/>
            <person name="Wu Y.W."/>
            <person name="Wang H.Y."/>
            <person name="Lin C.I."/>
            <person name="Wu C.S."/>
            <person name="Ke H.M."/>
            <person name="Chang L.Y."/>
            <person name="Hsu C.Y."/>
            <person name="Yang H.T."/>
            <person name="Sudianto E."/>
            <person name="Hsu M.H."/>
            <person name="Wu K.P."/>
            <person name="Wang L.N."/>
            <person name="Leebens-Mack J.H."/>
            <person name="Tsai I.J."/>
        </authorList>
    </citation>
    <scope>NUCLEOTIDE SEQUENCE [LARGE SCALE GENOMIC DNA]</scope>
    <source>
        <strain evidence="3">cv. Chaw 1501</strain>
        <tissue evidence="2">Young leaves</tissue>
    </source>
</reference>
<dbReference type="OrthoDB" id="266020at2759"/>
<comment type="caution">
    <text evidence="2">The sequence shown here is derived from an EMBL/GenBank/DDBJ whole genome shotgun (WGS) entry which is preliminary data.</text>
</comment>
<evidence type="ECO:0008006" key="4">
    <source>
        <dbReference type="Google" id="ProtNLM"/>
    </source>
</evidence>
<protein>
    <recommendedName>
        <fullName evidence="4">RPM1 interacting protein 13</fullName>
    </recommendedName>
</protein>
<proteinExistence type="predicted"/>